<accession>A0ABT9V8Q7</accession>
<dbReference type="Gene3D" id="3.60.21.10">
    <property type="match status" value="1"/>
</dbReference>
<dbReference type="Proteomes" id="UP001231362">
    <property type="component" value="Unassembled WGS sequence"/>
</dbReference>
<dbReference type="CDD" id="cd00841">
    <property type="entry name" value="MPP_YfcE"/>
    <property type="match status" value="1"/>
</dbReference>
<dbReference type="RefSeq" id="WP_307151811.1">
    <property type="nucleotide sequence ID" value="NZ_JAUSTU010000025.1"/>
</dbReference>
<protein>
    <recommendedName>
        <fullName evidence="2">Phosphoesterase</fullName>
        <ecNumber evidence="2">3.1.4.-</ecNumber>
    </recommendedName>
</protein>
<dbReference type="InterPro" id="IPR029052">
    <property type="entry name" value="Metallo-depent_PP-like"/>
</dbReference>
<evidence type="ECO:0000313" key="5">
    <source>
        <dbReference type="Proteomes" id="UP001231362"/>
    </source>
</evidence>
<evidence type="ECO:0000256" key="2">
    <source>
        <dbReference type="RuleBase" id="RU362039"/>
    </source>
</evidence>
<keyword evidence="5" id="KW-1185">Reference proteome</keyword>
<evidence type="ECO:0000259" key="3">
    <source>
        <dbReference type="Pfam" id="PF12850"/>
    </source>
</evidence>
<evidence type="ECO:0000313" key="4">
    <source>
        <dbReference type="EMBL" id="MDQ0157343.1"/>
    </source>
</evidence>
<reference evidence="4 5" key="1">
    <citation type="submission" date="2023-07" db="EMBL/GenBank/DDBJ databases">
        <title>Genomic Encyclopedia of Type Strains, Phase IV (KMG-IV): sequencing the most valuable type-strain genomes for metagenomic binning, comparative biology and taxonomic classification.</title>
        <authorList>
            <person name="Goeker M."/>
        </authorList>
    </citation>
    <scope>NUCLEOTIDE SEQUENCE [LARGE SCALE GENOMIC DNA]</scope>
    <source>
        <strain evidence="4 5">DSM 23948</strain>
    </source>
</reference>
<sequence>MAKVLIVSDSHGLRSELEQLRSRYEHEVDLFLHCGDSELSSDDQVLQGFSVVRGNCDFGGAFSNEVTCELAGLRFFVVHGHLHAVKSSLINLSLRAEEVNANVVCFGHTHILGAEMVRGKLFINPGSLLLPRGRREKTYCILDIQDKSIELHVYDFEHGEMMDLRRTFDYNEFG</sequence>
<dbReference type="SUPFAM" id="SSF56300">
    <property type="entry name" value="Metallo-dependent phosphatases"/>
    <property type="match status" value="1"/>
</dbReference>
<evidence type="ECO:0000256" key="1">
    <source>
        <dbReference type="ARBA" id="ARBA00008950"/>
    </source>
</evidence>
<dbReference type="PANTHER" id="PTHR11124">
    <property type="entry name" value="VACUOLAR SORTING PROTEIN VPS29"/>
    <property type="match status" value="1"/>
</dbReference>
<dbReference type="Pfam" id="PF12850">
    <property type="entry name" value="Metallophos_2"/>
    <property type="match status" value="1"/>
</dbReference>
<dbReference type="NCBIfam" id="TIGR00040">
    <property type="entry name" value="yfcE"/>
    <property type="match status" value="1"/>
</dbReference>
<comment type="cofactor">
    <cofactor evidence="2">
        <name>a divalent metal cation</name>
        <dbReference type="ChEBI" id="CHEBI:60240"/>
    </cofactor>
</comment>
<dbReference type="EMBL" id="JAUSTU010000025">
    <property type="protein sequence ID" value="MDQ0157343.1"/>
    <property type="molecule type" value="Genomic_DNA"/>
</dbReference>
<proteinExistence type="inferred from homology"/>
<name>A0ABT9V8Q7_9BACL</name>
<feature type="domain" description="Calcineurin-like phosphoesterase" evidence="3">
    <location>
        <begin position="3"/>
        <end position="147"/>
    </location>
</feature>
<organism evidence="4 5">
    <name type="scientific">Anoxybacillus andreesenii</name>
    <dbReference type="NCBI Taxonomy" id="1325932"/>
    <lineage>
        <taxon>Bacteria</taxon>
        <taxon>Bacillati</taxon>
        <taxon>Bacillota</taxon>
        <taxon>Bacilli</taxon>
        <taxon>Bacillales</taxon>
        <taxon>Anoxybacillaceae</taxon>
        <taxon>Anoxybacillus</taxon>
    </lineage>
</organism>
<dbReference type="InterPro" id="IPR000979">
    <property type="entry name" value="Phosphodiesterase_MJ0936/Vps29"/>
</dbReference>
<comment type="caution">
    <text evidence="4">The sequence shown here is derived from an EMBL/GenBank/DDBJ whole genome shotgun (WGS) entry which is preliminary data.</text>
</comment>
<dbReference type="EC" id="3.1.4.-" evidence="2"/>
<gene>
    <name evidence="4" type="ORF">J2S07_003677</name>
</gene>
<dbReference type="InterPro" id="IPR041802">
    <property type="entry name" value="MPP_YfcE"/>
</dbReference>
<dbReference type="InterPro" id="IPR024654">
    <property type="entry name" value="Calcineurin-like_PHP_lpxH"/>
</dbReference>
<comment type="similarity">
    <text evidence="1 2">Belongs to the metallophosphoesterase superfamily. YfcE family.</text>
</comment>
<keyword evidence="2" id="KW-0479">Metal-binding</keyword>